<dbReference type="PANTHER" id="PTHR34978:SF3">
    <property type="entry name" value="SLR0241 PROTEIN"/>
    <property type="match status" value="1"/>
</dbReference>
<dbReference type="Pfam" id="PF05569">
    <property type="entry name" value="Peptidase_M56"/>
    <property type="match status" value="1"/>
</dbReference>
<gene>
    <name evidence="4" type="ORF">V5E97_08340</name>
</gene>
<keyword evidence="2" id="KW-1133">Transmembrane helix</keyword>
<accession>A0AAU7CL53</accession>
<evidence type="ECO:0000256" key="2">
    <source>
        <dbReference type="SAM" id="Phobius"/>
    </source>
</evidence>
<dbReference type="InterPro" id="IPR008756">
    <property type="entry name" value="Peptidase_M56"/>
</dbReference>
<dbReference type="PANTHER" id="PTHR34978">
    <property type="entry name" value="POSSIBLE SENSOR-TRANSDUCER PROTEIN BLAR"/>
    <property type="match status" value="1"/>
</dbReference>
<organism evidence="4">
    <name type="scientific">Singulisphaera sp. Ch08</name>
    <dbReference type="NCBI Taxonomy" id="3120278"/>
    <lineage>
        <taxon>Bacteria</taxon>
        <taxon>Pseudomonadati</taxon>
        <taxon>Planctomycetota</taxon>
        <taxon>Planctomycetia</taxon>
        <taxon>Isosphaerales</taxon>
        <taxon>Isosphaeraceae</taxon>
        <taxon>Singulisphaera</taxon>
    </lineage>
</organism>
<keyword evidence="2" id="KW-0812">Transmembrane</keyword>
<dbReference type="CDD" id="cd07341">
    <property type="entry name" value="M56_BlaR1_MecR1_like"/>
    <property type="match status" value="1"/>
</dbReference>
<keyword evidence="2" id="KW-0472">Membrane</keyword>
<dbReference type="InterPro" id="IPR052173">
    <property type="entry name" value="Beta-lactam_resp_regulator"/>
</dbReference>
<sequence length="820" mass="90595">MMPLLGFLDRVVPLLWRATWQAGVLIALIFVIRAMLGSRLAPVWRFALWGVVLVRLLVPVLPSGPLSLFRFMAYLGPVRANAFGMRLSQPSRVVPTAASAQPLPPPLAPAVLSEAPGRFLGIAGAPTRSQAKGADGTFELVRTPVRIAGFVWLAGVLFLSVRTTIGGARLQRRRSGWRKPDDPRLAALFAECQATIGVRFSVVLWETPDDLGPAVAGLWAPCVLVPQSVLASASREDIEHILLHELAHVRRRDLGLHWLMTAARVVHWFNPTVQLAAARMQADRELACDADVLRLLGRERRNAYGVTILKMAGRLVSPWPLPGLVGVFGPQQDLQERIIMIANFKPIRRGWNCVAATLLLAFAVTGLTDAANVAPDDEPPGAKNTVPKVPAETKKDAGSTVQPQAPKDREGAQPSPKRVTELIAVLRAAKYGDVIGNPVTAPWARAIRDLVAIGRPTVPALIEELDRTTEQWPLRTLGFTLRAIGDPRAVSALIRAIPRTLLEPVSDFGLTLDDAELLAFMQRHDLDPGDTGQDFIFGRPFREITGALHTITGQKFNEDELNFVTLAGGSPQRRIQRQHFQQLAERWAMWWIKNRRRFMDDPAYDTVKLSNLLEPPGRDVVAAQPFPTGAKVRAGSGTNMNIGPPQTVRDARTFMDLDAGRSIKWPDELPAPEKAKPDDVAIWAAREGYDLRGIEYRPPGSDKSYYALQGFNLHLWQIDNRRYNTIEGELRGDRAPELGRPAGDLLMDFDPQTGTYHPENEATFLFVTRDGATGVLQVINLITDLIVPSDIGQPIPIQRTRGSYRGVQFQYKLLYEEGKE</sequence>
<dbReference type="AlphaFoldDB" id="A0AAU7CL53"/>
<proteinExistence type="predicted"/>
<feature type="transmembrane region" description="Helical" evidence="2">
    <location>
        <begin position="43"/>
        <end position="62"/>
    </location>
</feature>
<name>A0AAU7CL53_9BACT</name>
<evidence type="ECO:0000313" key="4">
    <source>
        <dbReference type="EMBL" id="XBH06029.1"/>
    </source>
</evidence>
<feature type="transmembrane region" description="Helical" evidence="2">
    <location>
        <begin position="20"/>
        <end position="36"/>
    </location>
</feature>
<dbReference type="EMBL" id="CP155447">
    <property type="protein sequence ID" value="XBH06029.1"/>
    <property type="molecule type" value="Genomic_DNA"/>
</dbReference>
<reference evidence="4" key="1">
    <citation type="submission" date="2024-05" db="EMBL/GenBank/DDBJ databases">
        <title>Planctomycetes of the genus Singulisphaera possess chitinolytic capabilities.</title>
        <authorList>
            <person name="Ivanova A."/>
        </authorList>
    </citation>
    <scope>NUCLEOTIDE SEQUENCE</scope>
    <source>
        <strain evidence="4">Ch08T</strain>
    </source>
</reference>
<feature type="domain" description="Peptidase M56" evidence="3">
    <location>
        <begin position="15"/>
        <end position="341"/>
    </location>
</feature>
<protein>
    <submittedName>
        <fullName evidence="4">M56 family metallopeptidase</fullName>
    </submittedName>
</protein>
<evidence type="ECO:0000256" key="1">
    <source>
        <dbReference type="SAM" id="MobiDB-lite"/>
    </source>
</evidence>
<dbReference type="RefSeq" id="WP_406698880.1">
    <property type="nucleotide sequence ID" value="NZ_CP155447.1"/>
</dbReference>
<feature type="region of interest" description="Disordered" evidence="1">
    <location>
        <begin position="372"/>
        <end position="416"/>
    </location>
</feature>
<evidence type="ECO:0000259" key="3">
    <source>
        <dbReference type="Pfam" id="PF05569"/>
    </source>
</evidence>